<reference evidence="2 3" key="1">
    <citation type="journal article" date="2012" name="Sci. Rep.">
        <title>Genomic perspectives on the evolution of fungal entomopathogenicity in Beauveria bassiana.</title>
        <authorList>
            <person name="Xiao G."/>
            <person name="Ying S.H."/>
            <person name="Zheng P."/>
            <person name="Wang Z.L."/>
            <person name="Zhang S."/>
            <person name="Xie X.Q."/>
            <person name="Shang Y."/>
            <person name="St Leger R.J."/>
            <person name="Zhao G.P."/>
            <person name="Wang C."/>
            <person name="Feng M.G."/>
        </authorList>
    </citation>
    <scope>NUCLEOTIDE SEQUENCE [LARGE SCALE GENOMIC DNA]</scope>
    <source>
        <strain evidence="2 3">ARSEF 2860</strain>
    </source>
</reference>
<evidence type="ECO:0000256" key="1">
    <source>
        <dbReference type="SAM" id="MobiDB-lite"/>
    </source>
</evidence>
<accession>J5J5K5</accession>
<feature type="region of interest" description="Disordered" evidence="1">
    <location>
        <begin position="155"/>
        <end position="186"/>
    </location>
</feature>
<dbReference type="InParanoid" id="J5J5K5"/>
<feature type="compositionally biased region" description="Low complexity" evidence="1">
    <location>
        <begin position="160"/>
        <end position="179"/>
    </location>
</feature>
<keyword evidence="3" id="KW-1185">Reference proteome</keyword>
<evidence type="ECO:0000313" key="2">
    <source>
        <dbReference type="EMBL" id="EJP61858.1"/>
    </source>
</evidence>
<protein>
    <submittedName>
        <fullName evidence="2">Uncharacterized protein</fullName>
    </submittedName>
</protein>
<dbReference type="Proteomes" id="UP000002762">
    <property type="component" value="Unassembled WGS sequence"/>
</dbReference>
<dbReference type="HOGENOM" id="CLU_405427_0_0_1"/>
<organism evidence="2 3">
    <name type="scientific">Beauveria bassiana (strain ARSEF 2860)</name>
    <name type="common">White muscardine disease fungus</name>
    <name type="synonym">Tritirachium shiotae</name>
    <dbReference type="NCBI Taxonomy" id="655819"/>
    <lineage>
        <taxon>Eukaryota</taxon>
        <taxon>Fungi</taxon>
        <taxon>Dikarya</taxon>
        <taxon>Ascomycota</taxon>
        <taxon>Pezizomycotina</taxon>
        <taxon>Sordariomycetes</taxon>
        <taxon>Hypocreomycetidae</taxon>
        <taxon>Hypocreales</taxon>
        <taxon>Cordycipitaceae</taxon>
        <taxon>Beauveria</taxon>
    </lineage>
</organism>
<dbReference type="EMBL" id="JH725196">
    <property type="protein sequence ID" value="EJP61858.1"/>
    <property type="molecule type" value="Genomic_DNA"/>
</dbReference>
<name>J5J5K5_BEAB2</name>
<proteinExistence type="predicted"/>
<dbReference type="AlphaFoldDB" id="J5J5K5"/>
<evidence type="ECO:0000313" key="3">
    <source>
        <dbReference type="Proteomes" id="UP000002762"/>
    </source>
</evidence>
<dbReference type="OrthoDB" id="4646997at2759"/>
<gene>
    <name evidence="2" type="ORF">BBA_09195</name>
</gene>
<sequence>MANYLDPDLPETVAQLVTPHGPHVLSNLDTLGSSASKWGAGEVKAFRVLKNKAAWQKSFLLPLRDLHEHSCPICHPESSTPYEVNPAMIEHLLTPVSRLRTASESFLCGLPTGSFHLALARLIRCDVRDPVRNHNTRERAGDRPVAQYPDFVPSSMIPFPESSSPARRSSSEYSSSHASIPLDDDQNEFRARRPESLVANLVKELFHLSLYSVLKQCHPKEEFCFRPESHSSWALIAATGVVGADDGGLCKKRLQSGSWTTLNPSLMLGESKGPACSVYSYICNGTFIRFLHFDFDSRYEEYLDAPTENEQLDIVQDYPEDTCVRVSSTKWLDLEEPKDVIRSICHILTRVMMEGHESEESEDQPENDHEAGYQSDTFLILCGTYTPPLSQTIRRCESAQQAAATTQQREFQRDKEIGKRYLSYIPRRIYRAANLHSPCCSNSRTSFFLAAILSGSSSSTTIAAHTPAGLVIGGVLAANCLCQQWEGRRLPVLAPPGAALADDHDGRKKQHLNGEKNCQKGKVSPFNADTHLAVEGVSRHTSGAKRYAIVDVLRRRRLVTSHLPANSKRYTVHEVVHGLNCHGASAPERLQPHGPVNLIYTAHELDRGVVKDAPDEIYKSAGSLSSSSSPVDLLGADADASVKRYDAGSESTVESEGDQIRILVLQRWLDKSNAIDAQ</sequence>
<dbReference type="GeneID" id="19892207"/>
<dbReference type="STRING" id="655819.J5J5K5"/>
<dbReference type="RefSeq" id="XP_008602514.1">
    <property type="nucleotide sequence ID" value="XM_008604292.1"/>
</dbReference>